<feature type="transmembrane region" description="Helical" evidence="1">
    <location>
        <begin position="78"/>
        <end position="99"/>
    </location>
</feature>
<name>L0ESW6_LIBCB</name>
<dbReference type="PATRIC" id="fig|1215343.11.peg.639"/>
<dbReference type="KEGG" id="lcc:B488_06270"/>
<evidence type="ECO:0000313" key="3">
    <source>
        <dbReference type="Proteomes" id="UP000010799"/>
    </source>
</evidence>
<sequence>MAEPSSSPETFKMAGTNEDIIFRYPSGLLFLTFSMLFIRIANVRTEIAEVRTEISHVENRLSKEISSTRNDLLTEMKYNLILTFGALIAVALGLAGLMAKGFHWI</sequence>
<keyword evidence="3" id="KW-1185">Reference proteome</keyword>
<accession>L0ESW6</accession>
<dbReference type="AlphaFoldDB" id="L0ESW6"/>
<dbReference type="EMBL" id="CP003789">
    <property type="protein sequence ID" value="AGA64619.1"/>
    <property type="molecule type" value="Genomic_DNA"/>
</dbReference>
<dbReference type="STRING" id="1215343.B488_06270"/>
<dbReference type="RefSeq" id="WP_015273046.1">
    <property type="nucleotide sequence ID" value="NC_019907.1"/>
</dbReference>
<gene>
    <name evidence="2" type="ordered locus">B488_06270</name>
</gene>
<evidence type="ECO:0008006" key="4">
    <source>
        <dbReference type="Google" id="ProtNLM"/>
    </source>
</evidence>
<protein>
    <recommendedName>
        <fullName evidence="4">Transmembrane protein</fullName>
    </recommendedName>
</protein>
<evidence type="ECO:0000256" key="1">
    <source>
        <dbReference type="SAM" id="Phobius"/>
    </source>
</evidence>
<reference evidence="2 3" key="1">
    <citation type="journal article" date="2012" name="Stand. Genomic Sci.">
        <title>Complete genome sequence of Liberibacter crescens BT-1.</title>
        <authorList>
            <person name="Leonard M.T."/>
            <person name="Fagen J.R."/>
            <person name="Davis-Richardson A.G."/>
            <person name="Davis M.J."/>
            <person name="Triplett E.W."/>
        </authorList>
    </citation>
    <scope>NUCLEOTIDE SEQUENCE [LARGE SCALE GENOMIC DNA]</scope>
    <source>
        <strain evidence="2 3">BT-1</strain>
    </source>
</reference>
<organism evidence="2 3">
    <name type="scientific">Liberibacter crescens (strain BT-1)</name>
    <dbReference type="NCBI Taxonomy" id="1215343"/>
    <lineage>
        <taxon>Bacteria</taxon>
        <taxon>Pseudomonadati</taxon>
        <taxon>Pseudomonadota</taxon>
        <taxon>Alphaproteobacteria</taxon>
        <taxon>Hyphomicrobiales</taxon>
        <taxon>Rhizobiaceae</taxon>
        <taxon>Liberibacter</taxon>
    </lineage>
</organism>
<proteinExistence type="predicted"/>
<keyword evidence="1" id="KW-1133">Transmembrane helix</keyword>
<dbReference type="HOGENOM" id="CLU_2233220_0_0_5"/>
<dbReference type="Proteomes" id="UP000010799">
    <property type="component" value="Chromosome"/>
</dbReference>
<evidence type="ECO:0000313" key="2">
    <source>
        <dbReference type="EMBL" id="AGA64619.1"/>
    </source>
</evidence>
<feature type="transmembrane region" description="Helical" evidence="1">
    <location>
        <begin position="20"/>
        <end position="41"/>
    </location>
</feature>
<keyword evidence="1" id="KW-0812">Transmembrane</keyword>
<keyword evidence="1" id="KW-0472">Membrane</keyword>